<sequence>MADSLAQIADPAPTFSTGPSALVTWASGDMAHVDETRPKLSSVHMQGMAFVQVSGL</sequence>
<dbReference type="AlphaFoldDB" id="A0A2T0U3N8"/>
<keyword evidence="2" id="KW-1185">Reference proteome</keyword>
<dbReference type="Proteomes" id="UP000237822">
    <property type="component" value="Unassembled WGS sequence"/>
</dbReference>
<name>A0A2T0U3N8_9MICO</name>
<dbReference type="EMBL" id="PVTI01000032">
    <property type="protein sequence ID" value="PRY52527.1"/>
    <property type="molecule type" value="Genomic_DNA"/>
</dbReference>
<gene>
    <name evidence="1" type="ORF">BCF74_13221</name>
</gene>
<evidence type="ECO:0000313" key="1">
    <source>
        <dbReference type="EMBL" id="PRY52527.1"/>
    </source>
</evidence>
<proteinExistence type="predicted"/>
<accession>A0A2T0U3N8</accession>
<protein>
    <submittedName>
        <fullName evidence="1">Uncharacterized protein</fullName>
    </submittedName>
</protein>
<organism evidence="1 2">
    <name type="scientific">Knoellia remsis</name>
    <dbReference type="NCBI Taxonomy" id="407159"/>
    <lineage>
        <taxon>Bacteria</taxon>
        <taxon>Bacillati</taxon>
        <taxon>Actinomycetota</taxon>
        <taxon>Actinomycetes</taxon>
        <taxon>Micrococcales</taxon>
        <taxon>Intrasporangiaceae</taxon>
        <taxon>Knoellia</taxon>
    </lineage>
</organism>
<evidence type="ECO:0000313" key="2">
    <source>
        <dbReference type="Proteomes" id="UP000237822"/>
    </source>
</evidence>
<comment type="caution">
    <text evidence="1">The sequence shown here is derived from an EMBL/GenBank/DDBJ whole genome shotgun (WGS) entry which is preliminary data.</text>
</comment>
<reference evidence="1 2" key="1">
    <citation type="submission" date="2018-03" db="EMBL/GenBank/DDBJ databases">
        <title>Genomic Encyclopedia of Archaeal and Bacterial Type Strains, Phase II (KMG-II): from individual species to whole genera.</title>
        <authorList>
            <person name="Goeker M."/>
        </authorList>
    </citation>
    <scope>NUCLEOTIDE SEQUENCE [LARGE SCALE GENOMIC DNA]</scope>
    <source>
        <strain evidence="1 2">ATCC BAA-1496</strain>
    </source>
</reference>